<organism evidence="9 10">
    <name type="scientific">Aplysia californica</name>
    <name type="common">California sea hare</name>
    <dbReference type="NCBI Taxonomy" id="6500"/>
    <lineage>
        <taxon>Eukaryota</taxon>
        <taxon>Metazoa</taxon>
        <taxon>Spiralia</taxon>
        <taxon>Lophotrochozoa</taxon>
        <taxon>Mollusca</taxon>
        <taxon>Gastropoda</taxon>
        <taxon>Heterobranchia</taxon>
        <taxon>Euthyneura</taxon>
        <taxon>Tectipleura</taxon>
        <taxon>Aplysiida</taxon>
        <taxon>Aplysioidea</taxon>
        <taxon>Aplysiidae</taxon>
        <taxon>Aplysia</taxon>
    </lineage>
</organism>
<dbReference type="InterPro" id="IPR050660">
    <property type="entry name" value="NEK_Ser/Thr_kinase"/>
</dbReference>
<dbReference type="GeneID" id="101852543"/>
<accession>A0ABM1VSV4</accession>
<evidence type="ECO:0000256" key="6">
    <source>
        <dbReference type="PROSITE-ProRule" id="PRU10141"/>
    </source>
</evidence>
<feature type="compositionally biased region" description="Basic residues" evidence="7">
    <location>
        <begin position="907"/>
        <end position="916"/>
    </location>
</feature>
<dbReference type="Gene3D" id="3.30.200.20">
    <property type="entry name" value="Phosphorylase Kinase, domain 1"/>
    <property type="match status" value="1"/>
</dbReference>
<dbReference type="SUPFAM" id="SSF56112">
    <property type="entry name" value="Protein kinase-like (PK-like)"/>
    <property type="match status" value="1"/>
</dbReference>
<evidence type="ECO:0000256" key="5">
    <source>
        <dbReference type="ARBA" id="ARBA00022840"/>
    </source>
</evidence>
<evidence type="ECO:0000256" key="2">
    <source>
        <dbReference type="ARBA" id="ARBA00022679"/>
    </source>
</evidence>
<feature type="region of interest" description="Disordered" evidence="7">
    <location>
        <begin position="1094"/>
        <end position="1113"/>
    </location>
</feature>
<keyword evidence="3 6" id="KW-0547">Nucleotide-binding</keyword>
<reference evidence="10" key="1">
    <citation type="submission" date="2025-08" db="UniProtKB">
        <authorList>
            <consortium name="RefSeq"/>
        </authorList>
    </citation>
    <scope>IDENTIFICATION</scope>
</reference>
<evidence type="ECO:0000259" key="8">
    <source>
        <dbReference type="PROSITE" id="PS50011"/>
    </source>
</evidence>
<keyword evidence="5 6" id="KW-0067">ATP-binding</keyword>
<feature type="compositionally biased region" description="Polar residues" evidence="7">
    <location>
        <begin position="940"/>
        <end position="958"/>
    </location>
</feature>
<dbReference type="PANTHER" id="PTHR43671">
    <property type="entry name" value="SERINE/THREONINE-PROTEIN KINASE NEK"/>
    <property type="match status" value="1"/>
</dbReference>
<proteinExistence type="inferred from homology"/>
<sequence>MPAGDKHVKTPDQDAHLRQLLELVKAPPAARAQLPPLKYTVGKRSRLTSETASSQPSSGTTQNAAQEAAQLEHFRDRYKDERQFSSRAQHQLFLDVCVALTKHRLCSQEWLSHAPPEHILLVLMCLRILLRDSSYQKHFFELDGIKSLVEYFQRVTDEYLYSTNGLISVDILQEMTNIFQKLSASVDRCDWLIRYKTHLPLVRLLTATDVFVLHCSLYALIGLAQSPGPRSCIAELNAVEMLLRIIQEYDTISKKLAANLLRCLCDNQQTREKVKMEDGIPLLISQLASSDNVSLLWHVVWCLVLLCDDAECRVDISQFGGIPLILSLLHERKFVSERTDASNTAVASAGVHRKPMQAEELEEFIDEQFNLRKACCAALTELVLTDSSAQQIVQANGLYALGLLILPQEVLSEKERKRATKLQQNAFRALRFLFSMERNRRLFKQWFPADLFEMFIDVGHYNRDLNAYKPLADKINCLQKEEVNKIYESICNTNQNKAATRHIREFAVFELLGTGAFGAVYKVQKKTGRQSFLALKEVNLQNAAFGKNDKEKAKSVGEITYELRIMKEEMRHPNVVRYYKTFEIEDKLYIVMELIEGAALEEHCKSLKEKKDRFEEARIWSILLQLMLALRYLHKEKGIVHRDLTANNIMLGENDKVTITDFGLAKQKRSDCSKMMSVVGTMLYCCPEVVQSQAYGEKADIWALGCILYQMCMLEPPFFSSNMLTLVNKIVAADYTPIPEKDYSARLIETVKRCLTISPDHRPDILALSSELSNMLLVQMDSLRITQTALERKLDKERKRTQKHFLETNQSMQQYHNRFPTTHEGYDQLTNLAGSGGSQGLKESSVSGSPAEPSDSVVGPNVAVSMSSIRLGDVSDEDSYPSSGSESRESSAGSLRSHPLPVPPVPLRRRAPPRPVKKPDMTLSDLAVEIPAAAKASRDSGLSSGDPSPIASQSSSMQGMESLLNGRAGHLKNNFMRSFSTNEVSCFHQHGKMEKRSRSAAMLTVSPNRMREISDPVQQMLHQLHKLIYITQLPPTLSPNSNRRIIEQYKRALFSPHSSAVNLKNEMMKLMQGSRDLIDLNLGPLECLKRSSVNGELDSPIDPDKPATPQYDPDYKDVGITYEYMQTILEAALDECGYYKTTLPPAT</sequence>
<gene>
    <name evidence="10" type="primary">LOC101852543</name>
</gene>
<evidence type="ECO:0000256" key="4">
    <source>
        <dbReference type="ARBA" id="ARBA00022777"/>
    </source>
</evidence>
<dbReference type="Gene3D" id="1.25.10.10">
    <property type="entry name" value="Leucine-rich Repeat Variant"/>
    <property type="match status" value="1"/>
</dbReference>
<dbReference type="PANTHER" id="PTHR43671:SF92">
    <property type="entry name" value="SERINE_THREONINE-PROTEIN KINASE NEK10"/>
    <property type="match status" value="1"/>
</dbReference>
<feature type="binding site" evidence="6">
    <location>
        <position position="536"/>
    </location>
    <ligand>
        <name>ATP</name>
        <dbReference type="ChEBI" id="CHEBI:30616"/>
    </ligand>
</feature>
<keyword evidence="2" id="KW-0808">Transferase</keyword>
<keyword evidence="4 10" id="KW-0418">Kinase</keyword>
<dbReference type="InterPro" id="IPR017441">
    <property type="entry name" value="Protein_kinase_ATP_BS"/>
</dbReference>
<dbReference type="SUPFAM" id="SSF48371">
    <property type="entry name" value="ARM repeat"/>
    <property type="match status" value="1"/>
</dbReference>
<evidence type="ECO:0000313" key="9">
    <source>
        <dbReference type="Proteomes" id="UP000694888"/>
    </source>
</evidence>
<dbReference type="InterPro" id="IPR016024">
    <property type="entry name" value="ARM-type_fold"/>
</dbReference>
<feature type="domain" description="Protein kinase" evidence="8">
    <location>
        <begin position="506"/>
        <end position="777"/>
    </location>
</feature>
<evidence type="ECO:0000256" key="3">
    <source>
        <dbReference type="ARBA" id="ARBA00022741"/>
    </source>
</evidence>
<dbReference type="InterPro" id="IPR000719">
    <property type="entry name" value="Prot_kinase_dom"/>
</dbReference>
<protein>
    <submittedName>
        <fullName evidence="10">Serine/threonine-protein kinase Nek10</fullName>
    </submittedName>
</protein>
<feature type="compositionally biased region" description="Polar residues" evidence="7">
    <location>
        <begin position="48"/>
        <end position="65"/>
    </location>
</feature>
<feature type="region of interest" description="Disordered" evidence="7">
    <location>
        <begin position="44"/>
        <end position="67"/>
    </location>
</feature>
<evidence type="ECO:0000313" key="10">
    <source>
        <dbReference type="RefSeq" id="XP_035825496.1"/>
    </source>
</evidence>
<dbReference type="GO" id="GO:0016301">
    <property type="term" value="F:kinase activity"/>
    <property type="evidence" value="ECO:0007669"/>
    <property type="project" value="UniProtKB-KW"/>
</dbReference>
<dbReference type="RefSeq" id="XP_035825496.1">
    <property type="nucleotide sequence ID" value="XM_035969603.1"/>
</dbReference>
<evidence type="ECO:0000256" key="1">
    <source>
        <dbReference type="ARBA" id="ARBA00010886"/>
    </source>
</evidence>
<dbReference type="Gene3D" id="1.10.510.10">
    <property type="entry name" value="Transferase(Phosphotransferase) domain 1"/>
    <property type="match status" value="1"/>
</dbReference>
<dbReference type="PROSITE" id="PS00107">
    <property type="entry name" value="PROTEIN_KINASE_ATP"/>
    <property type="match status" value="1"/>
</dbReference>
<dbReference type="InterPro" id="IPR011009">
    <property type="entry name" value="Kinase-like_dom_sf"/>
</dbReference>
<dbReference type="Pfam" id="PF00069">
    <property type="entry name" value="Pkinase"/>
    <property type="match status" value="1"/>
</dbReference>
<dbReference type="InterPro" id="IPR008266">
    <property type="entry name" value="Tyr_kinase_AS"/>
</dbReference>
<name>A0ABM1VSV4_APLCA</name>
<feature type="compositionally biased region" description="Low complexity" evidence="7">
    <location>
        <begin position="880"/>
        <end position="899"/>
    </location>
</feature>
<dbReference type="InterPro" id="IPR011989">
    <property type="entry name" value="ARM-like"/>
</dbReference>
<keyword evidence="9" id="KW-1185">Reference proteome</keyword>
<dbReference type="PROSITE" id="PS50011">
    <property type="entry name" value="PROTEIN_KINASE_DOM"/>
    <property type="match status" value="1"/>
</dbReference>
<dbReference type="PROSITE" id="PS00109">
    <property type="entry name" value="PROTEIN_KINASE_TYR"/>
    <property type="match status" value="1"/>
</dbReference>
<evidence type="ECO:0000256" key="7">
    <source>
        <dbReference type="SAM" id="MobiDB-lite"/>
    </source>
</evidence>
<dbReference type="Proteomes" id="UP000694888">
    <property type="component" value="Unplaced"/>
</dbReference>
<comment type="similarity">
    <text evidence="1">Belongs to the protein kinase superfamily. NEK Ser/Thr protein kinase family. NIMA subfamily.</text>
</comment>
<feature type="region of interest" description="Disordered" evidence="7">
    <location>
        <begin position="821"/>
        <end position="958"/>
    </location>
</feature>